<dbReference type="Pfam" id="PF07883">
    <property type="entry name" value="Cupin_2"/>
    <property type="match status" value="1"/>
</dbReference>
<evidence type="ECO:0000259" key="1">
    <source>
        <dbReference type="Pfam" id="PF07883"/>
    </source>
</evidence>
<dbReference type="InterPro" id="IPR013096">
    <property type="entry name" value="Cupin_2"/>
</dbReference>
<dbReference type="Proteomes" id="UP000006786">
    <property type="component" value="Unassembled WGS sequence"/>
</dbReference>
<dbReference type="Gene3D" id="2.60.120.10">
    <property type="entry name" value="Jelly Rolls"/>
    <property type="match status" value="1"/>
</dbReference>
<gene>
    <name evidence="2" type="ORF">NA2_20385</name>
</gene>
<feature type="domain" description="Cupin type-2" evidence="1">
    <location>
        <begin position="52"/>
        <end position="121"/>
    </location>
</feature>
<dbReference type="CDD" id="cd02236">
    <property type="entry name" value="cupin_CV2614-like"/>
    <property type="match status" value="1"/>
</dbReference>
<name>K2MIJ3_9HYPH</name>
<dbReference type="InterPro" id="IPR011051">
    <property type="entry name" value="RmlC_Cupin_sf"/>
</dbReference>
<protein>
    <submittedName>
        <fullName evidence="2">Cupin</fullName>
    </submittedName>
</protein>
<evidence type="ECO:0000313" key="3">
    <source>
        <dbReference type="Proteomes" id="UP000006786"/>
    </source>
</evidence>
<reference evidence="2 3" key="1">
    <citation type="journal article" date="2012" name="J. Bacteriol.">
        <title>Genome Sequence of Nitratireductor pacificus Type Strain pht-3B.</title>
        <authorList>
            <person name="Lai Q."/>
            <person name="Li G."/>
            <person name="Shao Z."/>
        </authorList>
    </citation>
    <scope>NUCLEOTIDE SEQUENCE [LARGE SCALE GENOMIC DNA]</scope>
    <source>
        <strain evidence="3">pht-3B</strain>
    </source>
</reference>
<accession>K2MIJ3</accession>
<comment type="caution">
    <text evidence="2">The sequence shown here is derived from an EMBL/GenBank/DDBJ whole genome shotgun (WGS) entry which is preliminary data.</text>
</comment>
<evidence type="ECO:0000313" key="2">
    <source>
        <dbReference type="EMBL" id="EKF16987.1"/>
    </source>
</evidence>
<dbReference type="eggNOG" id="COG1917">
    <property type="taxonomic scope" value="Bacteria"/>
</dbReference>
<dbReference type="PANTHER" id="PTHR38599">
    <property type="entry name" value="CUPIN DOMAIN PROTEIN (AFU_ORTHOLOGUE AFUA_3G13620)"/>
    <property type="match status" value="1"/>
</dbReference>
<dbReference type="RefSeq" id="WP_008599174.1">
    <property type="nucleotide sequence ID" value="NZ_AMRM01000032.1"/>
</dbReference>
<dbReference type="AlphaFoldDB" id="K2MIJ3"/>
<dbReference type="PATRIC" id="fig|391937.3.peg.4177"/>
<keyword evidence="3" id="KW-1185">Reference proteome</keyword>
<dbReference type="PANTHER" id="PTHR38599:SF1">
    <property type="entry name" value="CUPIN DOMAIN PROTEIN (AFU_ORTHOLOGUE AFUA_3G13620)"/>
    <property type="match status" value="1"/>
</dbReference>
<dbReference type="InterPro" id="IPR014710">
    <property type="entry name" value="RmlC-like_jellyroll"/>
</dbReference>
<dbReference type="SUPFAM" id="SSF51182">
    <property type="entry name" value="RmlC-like cupins"/>
    <property type="match status" value="1"/>
</dbReference>
<proteinExistence type="predicted"/>
<organism evidence="2 3">
    <name type="scientific">Nitratireductor pacificus pht-3B</name>
    <dbReference type="NCBI Taxonomy" id="391937"/>
    <lineage>
        <taxon>Bacteria</taxon>
        <taxon>Pseudomonadati</taxon>
        <taxon>Pseudomonadota</taxon>
        <taxon>Alphaproteobacteria</taxon>
        <taxon>Hyphomicrobiales</taxon>
        <taxon>Phyllobacteriaceae</taxon>
        <taxon>Nitratireductor</taxon>
    </lineage>
</organism>
<sequence length="133" mass="14104">MVLSFITSTPALADNQAGSDYARVVPVTKTEQTVTGQQIVYPAGNPNITSVVVTLQPGEETGRHLHSVPTFGYILDGELAISYEGSPEKTFKAGDGFVEALHTWHNGRAVGEKPVRILAVFIGSDAAPAVTRP</sequence>
<dbReference type="STRING" id="391937.NA2_20385"/>
<dbReference type="EMBL" id="AMRM01000032">
    <property type="protein sequence ID" value="EKF16987.1"/>
    <property type="molecule type" value="Genomic_DNA"/>
</dbReference>